<dbReference type="SUPFAM" id="SSF55681">
    <property type="entry name" value="Class II aaRS and biotin synthetases"/>
    <property type="match status" value="1"/>
</dbReference>
<dbReference type="Gene3D" id="3.30.930.10">
    <property type="entry name" value="Bira Bifunctional Protein, Domain 2"/>
    <property type="match status" value="1"/>
</dbReference>
<keyword evidence="4 10" id="KW-0479">Metal-binding</keyword>
<dbReference type="OrthoDB" id="9762036at2"/>
<evidence type="ECO:0000256" key="7">
    <source>
        <dbReference type="ARBA" id="ARBA00022917"/>
    </source>
</evidence>
<evidence type="ECO:0000256" key="2">
    <source>
        <dbReference type="ARBA" id="ARBA00022490"/>
    </source>
</evidence>
<dbReference type="GO" id="GO:0000287">
    <property type="term" value="F:magnesium ion binding"/>
    <property type="evidence" value="ECO:0007669"/>
    <property type="project" value="UniProtKB-UniRule"/>
</dbReference>
<comment type="subcellular location">
    <subcellularLocation>
        <location evidence="10">Cytoplasm</location>
    </subcellularLocation>
</comment>
<comment type="cofactor">
    <cofactor evidence="10 11">
        <name>Mg(2+)</name>
        <dbReference type="ChEBI" id="CHEBI:18420"/>
    </cofactor>
    <text evidence="10 11">Binds 3 Mg(2+) ions per subunit.</text>
</comment>
<keyword evidence="8 10" id="KW-0030">Aminoacyl-tRNA synthetase</keyword>
<protein>
    <recommendedName>
        <fullName evidence="10">Lysine--tRNA ligase</fullName>
        <ecNumber evidence="10">6.1.1.6</ecNumber>
    </recommendedName>
    <alternativeName>
        <fullName evidence="10">Lysyl-tRNA synthetase</fullName>
        <shortName evidence="10">LysRS</shortName>
    </alternativeName>
</protein>
<comment type="similarity">
    <text evidence="1 10">Belongs to the class-II aminoacyl-tRNA synthetase family.</text>
</comment>
<dbReference type="PANTHER" id="PTHR42918">
    <property type="entry name" value="LYSYL-TRNA SYNTHETASE"/>
    <property type="match status" value="1"/>
</dbReference>
<evidence type="ECO:0000313" key="13">
    <source>
        <dbReference type="EMBL" id="VFP77855.1"/>
    </source>
</evidence>
<dbReference type="InterPro" id="IPR044136">
    <property type="entry name" value="Lys-tRNA-ligase_II_N"/>
</dbReference>
<accession>A0A451CX18</accession>
<keyword evidence="6 10" id="KW-0067">ATP-binding</keyword>
<keyword evidence="5 10" id="KW-0547">Nucleotide-binding</keyword>
<dbReference type="InterPro" id="IPR006195">
    <property type="entry name" value="aa-tRNA-synth_II"/>
</dbReference>
<feature type="domain" description="Aminoacyl-transfer RNA synthetases class-II family profile" evidence="12">
    <location>
        <begin position="189"/>
        <end position="499"/>
    </location>
</feature>
<dbReference type="InterPro" id="IPR012340">
    <property type="entry name" value="NA-bd_OB-fold"/>
</dbReference>
<keyword evidence="2 10" id="KW-0963">Cytoplasm</keyword>
<evidence type="ECO:0000256" key="11">
    <source>
        <dbReference type="RuleBase" id="RU000336"/>
    </source>
</evidence>
<dbReference type="PROSITE" id="PS50862">
    <property type="entry name" value="AA_TRNA_LIGASE_II"/>
    <property type="match status" value="1"/>
</dbReference>
<evidence type="ECO:0000256" key="1">
    <source>
        <dbReference type="ARBA" id="ARBA00008226"/>
    </source>
</evidence>
<dbReference type="Pfam" id="PF01336">
    <property type="entry name" value="tRNA_anti-codon"/>
    <property type="match status" value="1"/>
</dbReference>
<reference evidence="13 14" key="1">
    <citation type="submission" date="2019-02" db="EMBL/GenBank/DDBJ databases">
        <authorList>
            <person name="Manzano-Marin A."/>
            <person name="Manzano-Marin A."/>
        </authorList>
    </citation>
    <scope>NUCLEOTIDE SEQUENCE [LARGE SCALE GENOMIC DNA]</scope>
    <source>
        <strain evidence="13 14">BuCisplendens/pseudotsugae</strain>
    </source>
</reference>
<dbReference type="HAMAP" id="MF_00252">
    <property type="entry name" value="Lys_tRNA_synth_class2"/>
    <property type="match status" value="1"/>
</dbReference>
<keyword evidence="3 10" id="KW-0436">Ligase</keyword>
<dbReference type="CDD" id="cd04322">
    <property type="entry name" value="LysRS_N"/>
    <property type="match status" value="1"/>
</dbReference>
<dbReference type="NCBIfam" id="TIGR00499">
    <property type="entry name" value="lysS_bact"/>
    <property type="match status" value="1"/>
</dbReference>
<dbReference type="EMBL" id="LR217692">
    <property type="protein sequence ID" value="VFP77855.1"/>
    <property type="molecule type" value="Genomic_DNA"/>
</dbReference>
<comment type="catalytic activity">
    <reaction evidence="9 10 11">
        <text>tRNA(Lys) + L-lysine + ATP = L-lysyl-tRNA(Lys) + AMP + diphosphate</text>
        <dbReference type="Rhea" id="RHEA:20792"/>
        <dbReference type="Rhea" id="RHEA-COMP:9696"/>
        <dbReference type="Rhea" id="RHEA-COMP:9697"/>
        <dbReference type="ChEBI" id="CHEBI:30616"/>
        <dbReference type="ChEBI" id="CHEBI:32551"/>
        <dbReference type="ChEBI" id="CHEBI:33019"/>
        <dbReference type="ChEBI" id="CHEBI:78442"/>
        <dbReference type="ChEBI" id="CHEBI:78529"/>
        <dbReference type="ChEBI" id="CHEBI:456215"/>
        <dbReference type="EC" id="6.1.1.6"/>
    </reaction>
</comment>
<dbReference type="InterPro" id="IPR045864">
    <property type="entry name" value="aa-tRNA-synth_II/BPL/LPL"/>
</dbReference>
<dbReference type="GO" id="GO:0005829">
    <property type="term" value="C:cytosol"/>
    <property type="evidence" value="ECO:0007669"/>
    <property type="project" value="TreeGrafter"/>
</dbReference>
<dbReference type="PRINTS" id="PR00982">
    <property type="entry name" value="TRNASYNTHLYS"/>
</dbReference>
<dbReference type="GO" id="GO:0006430">
    <property type="term" value="P:lysyl-tRNA aminoacylation"/>
    <property type="evidence" value="ECO:0007669"/>
    <property type="project" value="UniProtKB-UniRule"/>
</dbReference>
<dbReference type="AlphaFoldDB" id="A0A451CX18"/>
<dbReference type="RefSeq" id="WP_154060872.1">
    <property type="nucleotide sequence ID" value="NZ_LR217692.1"/>
</dbReference>
<dbReference type="Proteomes" id="UP000294466">
    <property type="component" value="Chromosome"/>
</dbReference>
<feature type="binding site" evidence="10">
    <location>
        <position position="421"/>
    </location>
    <ligand>
        <name>Mg(2+)</name>
        <dbReference type="ChEBI" id="CHEBI:18420"/>
        <label>1</label>
    </ligand>
</feature>
<dbReference type="GO" id="GO:0005524">
    <property type="term" value="F:ATP binding"/>
    <property type="evidence" value="ECO:0007669"/>
    <property type="project" value="UniProtKB-UniRule"/>
</dbReference>
<dbReference type="CDD" id="cd00775">
    <property type="entry name" value="LysRS_core"/>
    <property type="match status" value="1"/>
</dbReference>
<sequence>MSKKNQEKKIKKSSKNEVNIRTKKLFQLRQLGFDFPNNFICTNNIKNILNVYQKNTKDDLNKLCYIVKIAGRIIKKRILGKAAFLVIYGNHHTIQIYVKSNLFAENYYKNHILELDLGDIIGVKGKLFKTNTLELSIYCEKIYLLTKSLRPLPDKYQGLKKKELKYRKRYLDLISNIQTTKIFEQRFSIISNIRKFMTQENFLEVETPMMHPIPGGANAKPFVTYHNSLNKKMYLRVSPELYLKRLIIGGFNKIFEINRNFRNEGLSKQHSPEFTMMEVYLSYSQYTDMMFFLEKLCIFLIKKIFNSHIFTYGKYQLNFEKPIKKMTMIQAILKFNKKIKKSDLKTLEKVKKLAHKLHLNINTCTSLGEIIYLIFEKKTEKKIIQPTFITEYPLEISPLAKTNSINKNITDRFEFFIAGYEIANGFSELNDPEEQKRRFKLQKSQKKNVEFLKNFYYDQDYITALEHGLPPTSGLGVGIDRLIMILTNQKNIKDVILFPILKNKLYQ</sequence>
<name>A0A451CX18_9GAMM</name>
<dbReference type="EC" id="6.1.1.6" evidence="10"/>
<gene>
    <name evidence="10 13" type="primary">lysS</name>
    <name evidence="13" type="ORF">BUCISPPS3390_282</name>
</gene>
<dbReference type="NCBIfam" id="NF001756">
    <property type="entry name" value="PRK00484.1"/>
    <property type="match status" value="1"/>
</dbReference>
<organism evidence="13 14">
    <name type="scientific">Buchnera aphidicola</name>
    <name type="common">Cinara cf. splendens/pseudotsugae 3390</name>
    <dbReference type="NCBI Taxonomy" id="2518980"/>
    <lineage>
        <taxon>Bacteria</taxon>
        <taxon>Pseudomonadati</taxon>
        <taxon>Pseudomonadota</taxon>
        <taxon>Gammaproteobacteria</taxon>
        <taxon>Enterobacterales</taxon>
        <taxon>Erwiniaceae</taxon>
        <taxon>Buchnera</taxon>
    </lineage>
</organism>
<dbReference type="InterPro" id="IPR004364">
    <property type="entry name" value="Aa-tRNA-synt_II"/>
</dbReference>
<comment type="subunit">
    <text evidence="10">Homodimer.</text>
</comment>
<dbReference type="Pfam" id="PF00152">
    <property type="entry name" value="tRNA-synt_2"/>
    <property type="match status" value="1"/>
</dbReference>
<evidence type="ECO:0000256" key="9">
    <source>
        <dbReference type="ARBA" id="ARBA00048573"/>
    </source>
</evidence>
<dbReference type="InterPro" id="IPR004365">
    <property type="entry name" value="NA-bd_OB_tRNA"/>
</dbReference>
<dbReference type="Gene3D" id="2.40.50.140">
    <property type="entry name" value="Nucleic acid-binding proteins"/>
    <property type="match status" value="1"/>
</dbReference>
<dbReference type="InterPro" id="IPR018149">
    <property type="entry name" value="Lys-tRNA-synth_II_C"/>
</dbReference>
<dbReference type="FunFam" id="2.40.50.140:FF:000024">
    <property type="entry name" value="Lysine--tRNA ligase"/>
    <property type="match status" value="1"/>
</dbReference>
<feature type="binding site" evidence="10">
    <location>
        <position position="414"/>
    </location>
    <ligand>
        <name>Mg(2+)</name>
        <dbReference type="ChEBI" id="CHEBI:18420"/>
        <label>1</label>
    </ligand>
</feature>
<evidence type="ECO:0000256" key="10">
    <source>
        <dbReference type="HAMAP-Rule" id="MF_00252"/>
    </source>
</evidence>
<evidence type="ECO:0000259" key="12">
    <source>
        <dbReference type="PROSITE" id="PS50862"/>
    </source>
</evidence>
<keyword evidence="10 11" id="KW-0460">Magnesium</keyword>
<dbReference type="SUPFAM" id="SSF50249">
    <property type="entry name" value="Nucleic acid-binding proteins"/>
    <property type="match status" value="1"/>
</dbReference>
<evidence type="ECO:0000256" key="6">
    <source>
        <dbReference type="ARBA" id="ARBA00022840"/>
    </source>
</evidence>
<evidence type="ECO:0000256" key="8">
    <source>
        <dbReference type="ARBA" id="ARBA00023146"/>
    </source>
</evidence>
<dbReference type="InterPro" id="IPR002313">
    <property type="entry name" value="Lys-tRNA-ligase_II"/>
</dbReference>
<dbReference type="GO" id="GO:0004824">
    <property type="term" value="F:lysine-tRNA ligase activity"/>
    <property type="evidence" value="ECO:0007669"/>
    <property type="project" value="UniProtKB-UniRule"/>
</dbReference>
<feature type="binding site" evidence="10">
    <location>
        <position position="421"/>
    </location>
    <ligand>
        <name>Mg(2+)</name>
        <dbReference type="ChEBI" id="CHEBI:18420"/>
        <label>2</label>
    </ligand>
</feature>
<dbReference type="GO" id="GO:0000049">
    <property type="term" value="F:tRNA binding"/>
    <property type="evidence" value="ECO:0007669"/>
    <property type="project" value="TreeGrafter"/>
</dbReference>
<keyword evidence="7 10" id="KW-0648">Protein biosynthesis</keyword>
<evidence type="ECO:0000256" key="5">
    <source>
        <dbReference type="ARBA" id="ARBA00022741"/>
    </source>
</evidence>
<dbReference type="PANTHER" id="PTHR42918:SF15">
    <property type="entry name" value="LYSINE--TRNA LIGASE, CHLOROPLASTIC_MITOCHONDRIAL"/>
    <property type="match status" value="1"/>
</dbReference>
<evidence type="ECO:0000256" key="4">
    <source>
        <dbReference type="ARBA" id="ARBA00022723"/>
    </source>
</evidence>
<evidence type="ECO:0000313" key="14">
    <source>
        <dbReference type="Proteomes" id="UP000294466"/>
    </source>
</evidence>
<evidence type="ECO:0000256" key="3">
    <source>
        <dbReference type="ARBA" id="ARBA00022598"/>
    </source>
</evidence>
<proteinExistence type="inferred from homology"/>